<feature type="compositionally biased region" description="Basic residues" evidence="4">
    <location>
        <begin position="327"/>
        <end position="337"/>
    </location>
</feature>
<dbReference type="InterPro" id="IPR011042">
    <property type="entry name" value="6-blade_b-propeller_TolB-like"/>
</dbReference>
<feature type="compositionally biased region" description="Polar residues" evidence="4">
    <location>
        <begin position="230"/>
        <end position="241"/>
    </location>
</feature>
<keyword evidence="7" id="KW-1185">Reference proteome</keyword>
<gene>
    <name evidence="6" type="ORF">B0A55_01166</name>
</gene>
<evidence type="ECO:0000313" key="6">
    <source>
        <dbReference type="EMBL" id="TKA82904.1"/>
    </source>
</evidence>
<proteinExistence type="predicted"/>
<feature type="compositionally biased region" description="Polar residues" evidence="4">
    <location>
        <begin position="386"/>
        <end position="399"/>
    </location>
</feature>
<feature type="active site" description="Glycyl thioester intermediate" evidence="3">
    <location>
        <position position="93"/>
    </location>
</feature>
<dbReference type="SUPFAM" id="SSF63829">
    <property type="entry name" value="Calcium-dependent phosphotriesterase"/>
    <property type="match status" value="1"/>
</dbReference>
<dbReference type="Pfam" id="PF00179">
    <property type="entry name" value="UQ_con"/>
    <property type="match status" value="1"/>
</dbReference>
<dbReference type="InterPro" id="IPR000608">
    <property type="entry name" value="UBC"/>
</dbReference>
<feature type="compositionally biased region" description="Acidic residues" evidence="4">
    <location>
        <begin position="310"/>
        <end position="319"/>
    </location>
</feature>
<evidence type="ECO:0000256" key="1">
    <source>
        <dbReference type="ARBA" id="ARBA00022679"/>
    </source>
</evidence>
<feature type="compositionally biased region" description="Polar residues" evidence="4">
    <location>
        <begin position="359"/>
        <end position="368"/>
    </location>
</feature>
<evidence type="ECO:0000256" key="4">
    <source>
        <dbReference type="SAM" id="MobiDB-lite"/>
    </source>
</evidence>
<dbReference type="InterPro" id="IPR023313">
    <property type="entry name" value="UBQ-conjugating_AS"/>
</dbReference>
<dbReference type="GO" id="GO:0016740">
    <property type="term" value="F:transferase activity"/>
    <property type="evidence" value="ECO:0007669"/>
    <property type="project" value="UniProtKB-KW"/>
</dbReference>
<evidence type="ECO:0000256" key="3">
    <source>
        <dbReference type="PROSITE-ProRule" id="PRU10133"/>
    </source>
</evidence>
<dbReference type="STRING" id="329884.A0A4U0XY39"/>
<dbReference type="Gene3D" id="3.10.110.10">
    <property type="entry name" value="Ubiquitin Conjugating Enzyme"/>
    <property type="match status" value="1"/>
</dbReference>
<dbReference type="PROSITE" id="PS00183">
    <property type="entry name" value="UBC_1"/>
    <property type="match status" value="1"/>
</dbReference>
<comment type="caution">
    <text evidence="6">The sequence shown here is derived from an EMBL/GenBank/DDBJ whole genome shotgun (WGS) entry which is preliminary data.</text>
</comment>
<protein>
    <recommendedName>
        <fullName evidence="5">UBC core domain-containing protein</fullName>
    </recommendedName>
</protein>
<dbReference type="AlphaFoldDB" id="A0A4U0XY39"/>
<sequence length="829" mass="91257">MNARSLRRLAADHSALRSQPLPPNYLFPPSSANEDDLTQLDILLAGPSHTPFQGGLFKLHLTIPPTYPQNPPTAHFRTPIFHPNVEPQTGGVCVETLKRDWDVKLTLRDILVVISCLLIQPNPDSALNAEAGSLIHEDYAAFSRRAELMTGIHAAVPRGLREAVEEARRRGQIVEEEARVEEKVEIRDFAGEPAAPGRRRRLGGTARQRGTVGRRSEGSPTGMPARRRQGPTSQQPFVLQSRSDDVFGEDNLRLSTASVSENDSIQDADQENDETRSPGKAPTLTPKAATPRRPHGPPIPLGDLSIEEASSSDEEDMELEYPPSPRKSPRKSPTKPQRRPETLEQPESSRDALRRALASNVTPPSNLIDQPLAEGSPFTVAGPRTSPRNTRTQRAVTPTSRPPKKFEGGLVDVSTPRSAGGDRVMKSRSPSSSERKRKEGQRKADLGAQLWDLCGRDIGRWNRGDFDGEPFAKKAARCFVAYDDEFLRIIGDDPQVGLLATSNYENISYAFEGGTWVPETNQIWFTAYLDPTPGYLSVLDLNTSTVFRPNITPSVILPNPNGAYYFDGKVYVTTFGDLETTPAIVAIDPFTYHAEEVVNSYFGLPLNGPDDVTVAVSRTTRQECIFFSDFFLNEEGLGVATYPGPSELPYFVWRYTSHDQNLKPVIGPLDIQDPNGLAVDPTKSFLYVTDGPHSAVFQTPTNHTLPSFAGIYQYDLGGPDGCTPQNKRLFAFARQGFANGIKVDDAGRVWTAEYEGVVVRSGTTGKILGVFNALDIIINNTENPVDVRDVAPLANFALARDELVILAFNRIFGVKLAETVIDAKRFQLH</sequence>
<feature type="domain" description="UBC core" evidence="5">
    <location>
        <begin position="4"/>
        <end position="155"/>
    </location>
</feature>
<dbReference type="SMART" id="SM00212">
    <property type="entry name" value="UBCc"/>
    <property type="match status" value="1"/>
</dbReference>
<dbReference type="PANTHER" id="PTHR47064">
    <property type="entry name" value="PUTATIVE (AFU_ORTHOLOGUE AFUA_1G08990)-RELATED"/>
    <property type="match status" value="1"/>
</dbReference>
<dbReference type="PROSITE" id="PS50127">
    <property type="entry name" value="UBC_2"/>
    <property type="match status" value="1"/>
</dbReference>
<feature type="compositionally biased region" description="Basic and acidic residues" evidence="4">
    <location>
        <begin position="433"/>
        <end position="443"/>
    </location>
</feature>
<name>A0A4U0XY39_9PEZI</name>
<dbReference type="Proteomes" id="UP000309340">
    <property type="component" value="Unassembled WGS sequence"/>
</dbReference>
<evidence type="ECO:0000313" key="7">
    <source>
        <dbReference type="Proteomes" id="UP000309340"/>
    </source>
</evidence>
<keyword evidence="1" id="KW-0808">Transferase</keyword>
<feature type="region of interest" description="Disordered" evidence="4">
    <location>
        <begin position="190"/>
        <end position="443"/>
    </location>
</feature>
<dbReference type="InterPro" id="IPR016135">
    <property type="entry name" value="UBQ-conjugating_enzyme/RWD"/>
</dbReference>
<dbReference type="InterPro" id="IPR052988">
    <property type="entry name" value="Oryzine_lactonohydrolase"/>
</dbReference>
<reference evidence="6 7" key="1">
    <citation type="submission" date="2017-03" db="EMBL/GenBank/DDBJ databases">
        <title>Genomes of endolithic fungi from Antarctica.</title>
        <authorList>
            <person name="Coleine C."/>
            <person name="Masonjones S."/>
            <person name="Stajich J.E."/>
        </authorList>
    </citation>
    <scope>NUCLEOTIDE SEQUENCE [LARGE SCALE GENOMIC DNA]</scope>
    <source>
        <strain evidence="6 7">CCFEE 5184</strain>
    </source>
</reference>
<dbReference type="SUPFAM" id="SSF54495">
    <property type="entry name" value="UBC-like"/>
    <property type="match status" value="1"/>
</dbReference>
<accession>A0A4U0XY39</accession>
<keyword evidence="2" id="KW-0833">Ubl conjugation pathway</keyword>
<dbReference type="OrthoDB" id="10069349at2759"/>
<feature type="compositionally biased region" description="Basic and acidic residues" evidence="4">
    <location>
        <begin position="338"/>
        <end position="354"/>
    </location>
</feature>
<evidence type="ECO:0000256" key="2">
    <source>
        <dbReference type="ARBA" id="ARBA00022786"/>
    </source>
</evidence>
<organism evidence="6 7">
    <name type="scientific">Friedmanniomyces simplex</name>
    <dbReference type="NCBI Taxonomy" id="329884"/>
    <lineage>
        <taxon>Eukaryota</taxon>
        <taxon>Fungi</taxon>
        <taxon>Dikarya</taxon>
        <taxon>Ascomycota</taxon>
        <taxon>Pezizomycotina</taxon>
        <taxon>Dothideomycetes</taxon>
        <taxon>Dothideomycetidae</taxon>
        <taxon>Mycosphaerellales</taxon>
        <taxon>Teratosphaeriaceae</taxon>
        <taxon>Friedmanniomyces</taxon>
    </lineage>
</organism>
<dbReference type="EMBL" id="NAJQ01000022">
    <property type="protein sequence ID" value="TKA82904.1"/>
    <property type="molecule type" value="Genomic_DNA"/>
</dbReference>
<evidence type="ECO:0000259" key="5">
    <source>
        <dbReference type="PROSITE" id="PS50127"/>
    </source>
</evidence>
<dbReference type="CDD" id="cd23804">
    <property type="entry name" value="UBCc_UBE2S"/>
    <property type="match status" value="1"/>
</dbReference>
<feature type="compositionally biased region" description="Polar residues" evidence="4">
    <location>
        <begin position="253"/>
        <end position="263"/>
    </location>
</feature>
<dbReference type="Gene3D" id="2.120.10.30">
    <property type="entry name" value="TolB, C-terminal domain"/>
    <property type="match status" value="1"/>
</dbReference>
<dbReference type="PANTHER" id="PTHR47064:SF2">
    <property type="entry name" value="SMP-30_GLUCONOLACTONASE_LRE-LIKE REGION DOMAIN-CONTAINING PROTEIN-RELATED"/>
    <property type="match status" value="1"/>
</dbReference>